<dbReference type="Pfam" id="PF13393">
    <property type="entry name" value="tRNA-synt_His"/>
    <property type="match status" value="1"/>
</dbReference>
<dbReference type="SUPFAM" id="SSF52954">
    <property type="entry name" value="Class II aaRS ABD-related"/>
    <property type="match status" value="1"/>
</dbReference>
<keyword evidence="5 10" id="KW-0547">Nucleotide-binding</keyword>
<evidence type="ECO:0000259" key="12">
    <source>
        <dbReference type="PROSITE" id="PS50862"/>
    </source>
</evidence>
<feature type="binding site" evidence="11">
    <location>
        <begin position="273"/>
        <end position="274"/>
    </location>
    <ligand>
        <name>L-histidine</name>
        <dbReference type="ChEBI" id="CHEBI:57595"/>
    </ligand>
</feature>
<dbReference type="GO" id="GO:0004821">
    <property type="term" value="F:histidine-tRNA ligase activity"/>
    <property type="evidence" value="ECO:0007669"/>
    <property type="project" value="UniProtKB-UniRule"/>
</dbReference>
<comment type="caution">
    <text evidence="13">The sequence shown here is derived from an EMBL/GenBank/DDBJ whole genome shotgun (WGS) entry which is preliminary data.</text>
</comment>
<dbReference type="Gene3D" id="3.40.50.800">
    <property type="entry name" value="Anticodon-binding domain"/>
    <property type="match status" value="1"/>
</dbReference>
<dbReference type="InterPro" id="IPR006195">
    <property type="entry name" value="aa-tRNA-synth_II"/>
</dbReference>
<dbReference type="PIRSF" id="PIRSF001549">
    <property type="entry name" value="His-tRNA_synth"/>
    <property type="match status" value="1"/>
</dbReference>
<evidence type="ECO:0000256" key="10">
    <source>
        <dbReference type="HAMAP-Rule" id="MF_00127"/>
    </source>
</evidence>
<dbReference type="Pfam" id="PF03129">
    <property type="entry name" value="HGTP_anticodon"/>
    <property type="match status" value="1"/>
</dbReference>
<evidence type="ECO:0000256" key="9">
    <source>
        <dbReference type="ARBA" id="ARBA00047639"/>
    </source>
</evidence>
<dbReference type="CDD" id="cd00773">
    <property type="entry name" value="HisRS-like_core"/>
    <property type="match status" value="1"/>
</dbReference>
<dbReference type="PANTHER" id="PTHR43707:SF1">
    <property type="entry name" value="HISTIDINE--TRNA LIGASE, MITOCHONDRIAL-RELATED"/>
    <property type="match status" value="1"/>
</dbReference>
<dbReference type="EMBL" id="LHXQ01000003">
    <property type="protein sequence ID" value="KXA95479.1"/>
    <property type="molecule type" value="Genomic_DNA"/>
</dbReference>
<gene>
    <name evidence="10" type="primary">hisS</name>
    <name evidence="13" type="ORF">AKJ36_00535</name>
</gene>
<evidence type="ECO:0000313" key="14">
    <source>
        <dbReference type="Proteomes" id="UP000070155"/>
    </source>
</evidence>
<dbReference type="PANTHER" id="PTHR43707">
    <property type="entry name" value="HISTIDYL-TRNA SYNTHETASE"/>
    <property type="match status" value="1"/>
</dbReference>
<feature type="binding site" evidence="11">
    <location>
        <position position="124"/>
    </location>
    <ligand>
        <name>L-histidine</name>
        <dbReference type="ChEBI" id="CHEBI:57595"/>
    </ligand>
</feature>
<evidence type="ECO:0000313" key="13">
    <source>
        <dbReference type="EMBL" id="KXA95479.1"/>
    </source>
</evidence>
<dbReference type="SUPFAM" id="SSF55681">
    <property type="entry name" value="Class II aaRS and biotin synthetases"/>
    <property type="match status" value="1"/>
</dbReference>
<dbReference type="EC" id="6.1.1.21" evidence="10"/>
<organism evidence="13 14">
    <name type="scientific">candidate division MSBL1 archaeon SCGC-AAA259I07</name>
    <dbReference type="NCBI Taxonomy" id="1698266"/>
    <lineage>
        <taxon>Archaea</taxon>
        <taxon>Methanobacteriati</taxon>
        <taxon>Methanobacteriota</taxon>
        <taxon>candidate division MSBL1</taxon>
    </lineage>
</organism>
<feature type="binding site" evidence="11">
    <location>
        <begin position="80"/>
        <end position="82"/>
    </location>
    <ligand>
        <name>L-histidine</name>
        <dbReference type="ChEBI" id="CHEBI:57595"/>
    </ligand>
</feature>
<comment type="subcellular location">
    <subcellularLocation>
        <location evidence="1 10">Cytoplasm</location>
    </subcellularLocation>
</comment>
<dbReference type="InterPro" id="IPR015807">
    <property type="entry name" value="His-tRNA-ligase"/>
</dbReference>
<evidence type="ECO:0000256" key="4">
    <source>
        <dbReference type="ARBA" id="ARBA00022598"/>
    </source>
</evidence>
<dbReference type="PATRIC" id="fig|1698266.3.peg.294"/>
<dbReference type="GO" id="GO:0006427">
    <property type="term" value="P:histidyl-tRNA aminoacylation"/>
    <property type="evidence" value="ECO:0007669"/>
    <property type="project" value="UniProtKB-UniRule"/>
</dbReference>
<dbReference type="GO" id="GO:0005524">
    <property type="term" value="F:ATP binding"/>
    <property type="evidence" value="ECO:0007669"/>
    <property type="project" value="UniProtKB-UniRule"/>
</dbReference>
<evidence type="ECO:0000256" key="3">
    <source>
        <dbReference type="ARBA" id="ARBA00022490"/>
    </source>
</evidence>
<reference evidence="13 14" key="1">
    <citation type="journal article" date="2016" name="Sci. Rep.">
        <title>Metabolic traits of an uncultured archaeal lineage -MSBL1- from brine pools of the Red Sea.</title>
        <authorList>
            <person name="Mwirichia R."/>
            <person name="Alam I."/>
            <person name="Rashid M."/>
            <person name="Vinu M."/>
            <person name="Ba-Alawi W."/>
            <person name="Anthony Kamau A."/>
            <person name="Kamanda Ngugi D."/>
            <person name="Goker M."/>
            <person name="Klenk H.P."/>
            <person name="Bajic V."/>
            <person name="Stingl U."/>
        </authorList>
    </citation>
    <scope>NUCLEOTIDE SEQUENCE [LARGE SCALE GENOMIC DNA]</scope>
    <source>
        <strain evidence="13">SCGC-AAA259I07</strain>
    </source>
</reference>
<keyword evidence="3 10" id="KW-0963">Cytoplasm</keyword>
<dbReference type="InterPro" id="IPR004517">
    <property type="entry name" value="HisZ"/>
</dbReference>
<dbReference type="InterPro" id="IPR004154">
    <property type="entry name" value="Anticodon-bd"/>
</dbReference>
<dbReference type="InterPro" id="IPR036621">
    <property type="entry name" value="Anticodon-bd_dom_sf"/>
</dbReference>
<dbReference type="PROSITE" id="PS50862">
    <property type="entry name" value="AA_TRNA_LIGASE_II"/>
    <property type="match status" value="1"/>
</dbReference>
<dbReference type="InterPro" id="IPR041715">
    <property type="entry name" value="HisRS-like_core"/>
</dbReference>
<evidence type="ECO:0000256" key="1">
    <source>
        <dbReference type="ARBA" id="ARBA00004496"/>
    </source>
</evidence>
<dbReference type="GO" id="GO:0000105">
    <property type="term" value="P:L-histidine biosynthetic process"/>
    <property type="evidence" value="ECO:0007669"/>
    <property type="project" value="InterPro"/>
</dbReference>
<evidence type="ECO:0000256" key="2">
    <source>
        <dbReference type="ARBA" id="ARBA00008226"/>
    </source>
</evidence>
<keyword evidence="14" id="KW-1185">Reference proteome</keyword>
<dbReference type="NCBIfam" id="TIGR00443">
    <property type="entry name" value="hisZ_biosyn_reg"/>
    <property type="match status" value="1"/>
</dbReference>
<dbReference type="CDD" id="cd00859">
    <property type="entry name" value="HisRS_anticodon"/>
    <property type="match status" value="1"/>
</dbReference>
<dbReference type="InterPro" id="IPR045864">
    <property type="entry name" value="aa-tRNA-synth_II/BPL/LPL"/>
</dbReference>
<feature type="binding site" evidence="11">
    <location>
        <position position="110"/>
    </location>
    <ligand>
        <name>L-histidine</name>
        <dbReference type="ChEBI" id="CHEBI:57595"/>
    </ligand>
</feature>
<accession>A0A133UMU5</accession>
<name>A0A133UMU5_9EURY</name>
<evidence type="ECO:0000256" key="6">
    <source>
        <dbReference type="ARBA" id="ARBA00022840"/>
    </source>
</evidence>
<dbReference type="NCBIfam" id="TIGR00442">
    <property type="entry name" value="hisS"/>
    <property type="match status" value="1"/>
</dbReference>
<dbReference type="HAMAP" id="MF_00125">
    <property type="entry name" value="HisZ"/>
    <property type="match status" value="1"/>
</dbReference>
<keyword evidence="6 10" id="KW-0067">ATP-binding</keyword>
<dbReference type="AlphaFoldDB" id="A0A133UMU5"/>
<evidence type="ECO:0000256" key="11">
    <source>
        <dbReference type="PIRSR" id="PIRSR001549-1"/>
    </source>
</evidence>
<keyword evidence="7 10" id="KW-0648">Protein biosynthesis</keyword>
<feature type="binding site" evidence="11">
    <location>
        <position position="269"/>
    </location>
    <ligand>
        <name>L-histidine</name>
        <dbReference type="ChEBI" id="CHEBI:57595"/>
    </ligand>
</feature>
<proteinExistence type="inferred from homology"/>
<comment type="catalytic activity">
    <reaction evidence="9 10">
        <text>tRNA(His) + L-histidine + ATP = L-histidyl-tRNA(His) + AMP + diphosphate + H(+)</text>
        <dbReference type="Rhea" id="RHEA:17313"/>
        <dbReference type="Rhea" id="RHEA-COMP:9665"/>
        <dbReference type="Rhea" id="RHEA-COMP:9689"/>
        <dbReference type="ChEBI" id="CHEBI:15378"/>
        <dbReference type="ChEBI" id="CHEBI:30616"/>
        <dbReference type="ChEBI" id="CHEBI:33019"/>
        <dbReference type="ChEBI" id="CHEBI:57595"/>
        <dbReference type="ChEBI" id="CHEBI:78442"/>
        <dbReference type="ChEBI" id="CHEBI:78527"/>
        <dbReference type="ChEBI" id="CHEBI:456215"/>
        <dbReference type="EC" id="6.1.1.21"/>
    </reaction>
</comment>
<feature type="binding site" evidence="11">
    <location>
        <position position="128"/>
    </location>
    <ligand>
        <name>L-histidine</name>
        <dbReference type="ChEBI" id="CHEBI:57595"/>
    </ligand>
</feature>
<dbReference type="InterPro" id="IPR033656">
    <property type="entry name" value="HisRS_anticodon"/>
</dbReference>
<feature type="domain" description="Aminoacyl-transfer RNA synthetases class-II family profile" evidence="12">
    <location>
        <begin position="1"/>
        <end position="340"/>
    </location>
</feature>
<dbReference type="Proteomes" id="UP000070155">
    <property type="component" value="Unassembled WGS sequence"/>
</dbReference>
<comment type="similarity">
    <text evidence="2 10">Belongs to the class-II aminoacyl-tRNA synthetase family.</text>
</comment>
<evidence type="ECO:0000256" key="8">
    <source>
        <dbReference type="ARBA" id="ARBA00023146"/>
    </source>
</evidence>
<dbReference type="GO" id="GO:0005737">
    <property type="term" value="C:cytoplasm"/>
    <property type="evidence" value="ECO:0007669"/>
    <property type="project" value="UniProtKB-SubCell"/>
</dbReference>
<keyword evidence="8 10" id="KW-0030">Aminoacyl-tRNA synthetase</keyword>
<dbReference type="InterPro" id="IPR004516">
    <property type="entry name" value="HisRS/HisZ"/>
</dbReference>
<evidence type="ECO:0000256" key="7">
    <source>
        <dbReference type="ARBA" id="ARBA00022917"/>
    </source>
</evidence>
<sequence length="424" mass="48076">MSKRMDKPRGTRDLWGKKLKRIRNVQEKLESVFEGYGYDEIETPIFERLELFTEKSGSEILDQLYFFEDKSQRELALRPELTAPSIRLYNTQLKSEPKPLKVYYFGPCFRYERPQAGRWRQFLQAGVELIGSERPEADAEVIALTDDSMASLDMEDYTLRIGHIGLLRRVLEHGKISREEQDPILRAIDSEEEGRLEDEFDDYGVSGEVREKIWGLIGLQGSSDVVNEAEEILQDVPDVGKYIDNFRNILKRLRQMGVEQFRLDLGIARGLEYYTGAVFEVYFDDVQLGGGGRYDGLIESLGGEPTPAVGVGLGVDRIAEILEKQGVKMDIKGINAIILPTEDAMLEESLDIARNLRNRGFKIDIDLMGRSLGKALSYADSRGVKYAIIVGPEDTAEGKVTVRDMETGEQEQVLKENITEKIES</sequence>
<keyword evidence="4 10" id="KW-0436">Ligase</keyword>
<evidence type="ECO:0000256" key="5">
    <source>
        <dbReference type="ARBA" id="ARBA00022741"/>
    </source>
</evidence>
<protein>
    <recommendedName>
        <fullName evidence="10">Histidine--tRNA ligase</fullName>
        <ecNumber evidence="10">6.1.1.21</ecNumber>
    </recommendedName>
    <alternativeName>
        <fullName evidence="10">Histidyl-tRNA synthetase</fullName>
        <shortName evidence="10">HisRS</shortName>
    </alternativeName>
</protein>
<dbReference type="HAMAP" id="MF_00127">
    <property type="entry name" value="His_tRNA_synth"/>
    <property type="match status" value="1"/>
</dbReference>
<dbReference type="Gene3D" id="3.30.930.10">
    <property type="entry name" value="Bira Bifunctional Protein, Domain 2"/>
    <property type="match status" value="1"/>
</dbReference>